<dbReference type="RefSeq" id="WP_137249317.1">
    <property type="nucleotide sequence ID" value="NZ_SZQA01000024.1"/>
</dbReference>
<name>A0A4V6XBD0_9ACTN</name>
<keyword evidence="2" id="KW-0732">Signal</keyword>
<proteinExistence type="predicted"/>
<dbReference type="Proteomes" id="UP000308705">
    <property type="component" value="Unassembled WGS sequence"/>
</dbReference>
<dbReference type="AlphaFoldDB" id="A0A4V6XBD0"/>
<feature type="signal peptide" evidence="2">
    <location>
        <begin position="1"/>
        <end position="26"/>
    </location>
</feature>
<keyword evidence="4" id="KW-1185">Reference proteome</keyword>
<feature type="compositionally biased region" description="Low complexity" evidence="1">
    <location>
        <begin position="175"/>
        <end position="186"/>
    </location>
</feature>
<feature type="region of interest" description="Disordered" evidence="1">
    <location>
        <begin position="159"/>
        <end position="190"/>
    </location>
</feature>
<protein>
    <recommendedName>
        <fullName evidence="5">DUF5666 domain-containing protein</fullName>
    </recommendedName>
</protein>
<evidence type="ECO:0000313" key="4">
    <source>
        <dbReference type="Proteomes" id="UP000308705"/>
    </source>
</evidence>
<gene>
    <name evidence="3" type="ORF">FDA94_23950</name>
</gene>
<comment type="caution">
    <text evidence="3">The sequence shown here is derived from an EMBL/GenBank/DDBJ whole genome shotgun (WGS) entry which is preliminary data.</text>
</comment>
<evidence type="ECO:0000256" key="2">
    <source>
        <dbReference type="SAM" id="SignalP"/>
    </source>
</evidence>
<accession>A0A4V6XBD0</accession>
<evidence type="ECO:0000313" key="3">
    <source>
        <dbReference type="EMBL" id="TKK85953.1"/>
    </source>
</evidence>
<feature type="chain" id="PRO_5020561898" description="DUF5666 domain-containing protein" evidence="2">
    <location>
        <begin position="27"/>
        <end position="217"/>
    </location>
</feature>
<sequence length="217" mass="20762">MKHRRLAVSGLLALAVTFGVTGAANATDDVPTLKPVSGTIACTAGGEGVEIKEGVVTINGKEVTSISVTKAIPAIPAVPGAQAGGEDVASAVPVRPGEAGEPTDVVIAAPDEPGGTGENGGPVTLPARPFDGKPGEPVEFGKVIAAIPAGEAGVKAGVDAAQPAAPEGPTHTTADGPGPSFSSDGSEAPEGAKVVCFASAVPAGSAAPAAPEAPEGD</sequence>
<evidence type="ECO:0008006" key="5">
    <source>
        <dbReference type="Google" id="ProtNLM"/>
    </source>
</evidence>
<organism evidence="3 4">
    <name type="scientific">Herbidospora galbida</name>
    <dbReference type="NCBI Taxonomy" id="2575442"/>
    <lineage>
        <taxon>Bacteria</taxon>
        <taxon>Bacillati</taxon>
        <taxon>Actinomycetota</taxon>
        <taxon>Actinomycetes</taxon>
        <taxon>Streptosporangiales</taxon>
        <taxon>Streptosporangiaceae</taxon>
        <taxon>Herbidospora</taxon>
    </lineage>
</organism>
<evidence type="ECO:0000256" key="1">
    <source>
        <dbReference type="SAM" id="MobiDB-lite"/>
    </source>
</evidence>
<dbReference type="OrthoDB" id="3543519at2"/>
<reference evidence="3 4" key="1">
    <citation type="submission" date="2019-04" db="EMBL/GenBank/DDBJ databases">
        <title>Herbidospora sp. NEAU-GS14.nov., a novel actinomycete isolated from soil.</title>
        <authorList>
            <person name="Han L."/>
        </authorList>
    </citation>
    <scope>NUCLEOTIDE SEQUENCE [LARGE SCALE GENOMIC DNA]</scope>
    <source>
        <strain evidence="3 4">NEAU-GS14</strain>
    </source>
</reference>
<dbReference type="EMBL" id="SZQA01000024">
    <property type="protein sequence ID" value="TKK85953.1"/>
    <property type="molecule type" value="Genomic_DNA"/>
</dbReference>